<reference evidence="1 2" key="1">
    <citation type="journal article" date="2013" name="PLoS ONE">
        <title>Genomic and secretomic analyses reveal unique features of the lignocellulolytic enzyme system of Penicillium decumbens.</title>
        <authorList>
            <person name="Liu G."/>
            <person name="Zhang L."/>
            <person name="Wei X."/>
            <person name="Zou G."/>
            <person name="Qin Y."/>
            <person name="Ma L."/>
            <person name="Li J."/>
            <person name="Zheng H."/>
            <person name="Wang S."/>
            <person name="Wang C."/>
            <person name="Xun L."/>
            <person name="Zhao G.-P."/>
            <person name="Zhou Z."/>
            <person name="Qu Y."/>
        </authorList>
    </citation>
    <scope>NUCLEOTIDE SEQUENCE [LARGE SCALE GENOMIC DNA]</scope>
    <source>
        <strain evidence="2">114-2 / CGMCC 5302</strain>
    </source>
</reference>
<proteinExistence type="predicted"/>
<name>S8AUF4_PENO1</name>
<evidence type="ECO:0000313" key="1">
    <source>
        <dbReference type="EMBL" id="EPS25477.1"/>
    </source>
</evidence>
<dbReference type="Proteomes" id="UP000019376">
    <property type="component" value="Unassembled WGS sequence"/>
</dbReference>
<organism evidence="1 2">
    <name type="scientific">Penicillium oxalicum (strain 114-2 / CGMCC 5302)</name>
    <name type="common">Penicillium decumbens</name>
    <dbReference type="NCBI Taxonomy" id="933388"/>
    <lineage>
        <taxon>Eukaryota</taxon>
        <taxon>Fungi</taxon>
        <taxon>Dikarya</taxon>
        <taxon>Ascomycota</taxon>
        <taxon>Pezizomycotina</taxon>
        <taxon>Eurotiomycetes</taxon>
        <taxon>Eurotiomycetidae</taxon>
        <taxon>Eurotiales</taxon>
        <taxon>Aspergillaceae</taxon>
        <taxon>Penicillium</taxon>
    </lineage>
</organism>
<dbReference type="EMBL" id="KB644408">
    <property type="protein sequence ID" value="EPS25477.1"/>
    <property type="molecule type" value="Genomic_DNA"/>
</dbReference>
<protein>
    <submittedName>
        <fullName evidence="1">Uncharacterized protein</fullName>
    </submittedName>
</protein>
<sequence length="94" mass="10044">MSSLSPTTGGSARKKRLVELATTPETGGAKAFSSPSPPSWAIVDPRWAALPITRLKSNSEVTLDIRPLPKVRSLVLVAEHSVIYPPVNGVLRDV</sequence>
<gene>
    <name evidence="1" type="ORF">PDE_00410</name>
</gene>
<evidence type="ECO:0000313" key="2">
    <source>
        <dbReference type="Proteomes" id="UP000019376"/>
    </source>
</evidence>
<accession>S8AUF4</accession>
<keyword evidence="2" id="KW-1185">Reference proteome</keyword>
<dbReference type="AlphaFoldDB" id="S8AUF4"/>
<dbReference type="HOGENOM" id="CLU_2386881_0_0_1"/>